<protein>
    <recommendedName>
        <fullName evidence="3">RHS repeat-associated core domain-containing protein</fullName>
    </recommendedName>
</protein>
<dbReference type="RefSeq" id="WP_044443144.1">
    <property type="nucleotide sequence ID" value="NZ_JYFC01000008.1"/>
</dbReference>
<comment type="caution">
    <text evidence="1">The sequence shown here is derived from an EMBL/GenBank/DDBJ whole genome shotgun (WGS) entry which is preliminary data.</text>
</comment>
<sequence length="92" mass="9913">MPQLYTKNGRPLQRDGNRLFAGSGTYLGTIQARYVFDTSGQYSGTIDGDRVVYRTIDSARISRPTIAGPRVGLAVVNAVPAAILGDEPPFLN</sequence>
<keyword evidence="2" id="KW-1185">Reference proteome</keyword>
<evidence type="ECO:0008006" key="3">
    <source>
        <dbReference type="Google" id="ProtNLM"/>
    </source>
</evidence>
<reference evidence="1 2" key="1">
    <citation type="journal article" date="2001" name="Int. J. Syst. Evol. Microbiol.">
        <title>Agreia bicolorata gen. nov., sp. nov., to accommodate actinobacteria isolated from narrow reed grass infected by the nematode Heteroanguina graminophila.</title>
        <authorList>
            <person name="Evtushenko L.I."/>
            <person name="Dorofeeva L.V."/>
            <person name="Dobrovolskaya T.G."/>
            <person name="Streshinskaya G.M."/>
            <person name="Subbotin S.A."/>
            <person name="Tiedje J.M."/>
        </authorList>
    </citation>
    <scope>NUCLEOTIDE SEQUENCE [LARGE SCALE GENOMIC DNA]</scope>
    <source>
        <strain evidence="1 2">VKM Ac-1804</strain>
    </source>
</reference>
<evidence type="ECO:0000313" key="2">
    <source>
        <dbReference type="Proteomes" id="UP000032503"/>
    </source>
</evidence>
<name>A0ABR5CBY1_9MICO</name>
<dbReference type="Proteomes" id="UP000032503">
    <property type="component" value="Unassembled WGS sequence"/>
</dbReference>
<evidence type="ECO:0000313" key="1">
    <source>
        <dbReference type="EMBL" id="KJC63143.1"/>
    </source>
</evidence>
<gene>
    <name evidence="1" type="ORF">TZ00_15680</name>
</gene>
<organism evidence="1 2">
    <name type="scientific">Agreia bicolorata</name>
    <dbReference type="NCBI Taxonomy" id="110935"/>
    <lineage>
        <taxon>Bacteria</taxon>
        <taxon>Bacillati</taxon>
        <taxon>Actinomycetota</taxon>
        <taxon>Actinomycetes</taxon>
        <taxon>Micrococcales</taxon>
        <taxon>Microbacteriaceae</taxon>
        <taxon>Agreia</taxon>
    </lineage>
</organism>
<accession>A0ABR5CBY1</accession>
<dbReference type="EMBL" id="JYFC01000008">
    <property type="protein sequence ID" value="KJC63143.1"/>
    <property type="molecule type" value="Genomic_DNA"/>
</dbReference>
<proteinExistence type="predicted"/>